<accession>A0A6N8HAV7</accession>
<dbReference type="EMBL" id="WOWP01000011">
    <property type="protein sequence ID" value="MUV02695.1"/>
    <property type="molecule type" value="Genomic_DNA"/>
</dbReference>
<gene>
    <name evidence="2" type="ORF">GN157_03140</name>
</gene>
<comment type="caution">
    <text evidence="2">The sequence shown here is derived from an EMBL/GenBank/DDBJ whole genome shotgun (WGS) entry which is preliminary data.</text>
</comment>
<dbReference type="OrthoDB" id="978006at2"/>
<evidence type="ECO:0000256" key="1">
    <source>
        <dbReference type="SAM" id="SignalP"/>
    </source>
</evidence>
<feature type="signal peptide" evidence="1">
    <location>
        <begin position="1"/>
        <end position="20"/>
    </location>
</feature>
<organism evidence="2 3">
    <name type="scientific">Flavobacterium rakeshii</name>
    <dbReference type="NCBI Taxonomy" id="1038845"/>
    <lineage>
        <taxon>Bacteria</taxon>
        <taxon>Pseudomonadati</taxon>
        <taxon>Bacteroidota</taxon>
        <taxon>Flavobacteriia</taxon>
        <taxon>Flavobacteriales</taxon>
        <taxon>Flavobacteriaceae</taxon>
        <taxon>Flavobacterium</taxon>
    </lineage>
</organism>
<protein>
    <submittedName>
        <fullName evidence="2">Uncharacterized protein</fullName>
    </submittedName>
</protein>
<dbReference type="RefSeq" id="WP_157481671.1">
    <property type="nucleotide sequence ID" value="NZ_WOWP01000011.1"/>
</dbReference>
<name>A0A6N8HAV7_9FLAO</name>
<feature type="chain" id="PRO_5026781395" evidence="1">
    <location>
        <begin position="21"/>
        <end position="225"/>
    </location>
</feature>
<evidence type="ECO:0000313" key="3">
    <source>
        <dbReference type="Proteomes" id="UP000433945"/>
    </source>
</evidence>
<keyword evidence="1" id="KW-0732">Signal</keyword>
<evidence type="ECO:0000313" key="2">
    <source>
        <dbReference type="EMBL" id="MUV02695.1"/>
    </source>
</evidence>
<dbReference type="AlphaFoldDB" id="A0A6N8HAV7"/>
<keyword evidence="3" id="KW-1185">Reference proteome</keyword>
<proteinExistence type="predicted"/>
<reference evidence="2 3" key="1">
    <citation type="submission" date="2019-12" db="EMBL/GenBank/DDBJ databases">
        <authorList>
            <person name="Sun J.-Q."/>
        </authorList>
    </citation>
    <scope>NUCLEOTIDE SEQUENCE [LARGE SCALE GENOMIC DNA]</scope>
    <source>
        <strain evidence="2 3">JCM 17928</strain>
    </source>
</reference>
<dbReference type="Proteomes" id="UP000433945">
    <property type="component" value="Unassembled WGS sequence"/>
</dbReference>
<sequence>MKLTKLLVIPFLFSGALMSAQQTTYNYQGGQIGYINNKKADSEVAQGSQYFSERFMPAIVNGAKDVVLVRYNAYHDEIEVQVDGEEMALKPENKQVIELKGKDLSYEYLQYTDEEGTSKQRYLIPVNKSDKVSIYKEESIYLQPEEQPTSGYGRYKAPQFRKNDIEYYIQFNNGEIVHMSTKKKDILSLVPGKEKEIKAFIKENKISTDEDEDLKQLANYLGTLI</sequence>